<reference evidence="1 2" key="1">
    <citation type="submission" date="2024-09" db="EMBL/GenBank/DDBJ databases">
        <authorList>
            <person name="Sun Q."/>
            <person name="Mori K."/>
        </authorList>
    </citation>
    <scope>NUCLEOTIDE SEQUENCE [LARGE SCALE GENOMIC DNA]</scope>
    <source>
        <strain evidence="1 2">NCAIM B.02415</strain>
    </source>
</reference>
<dbReference type="Pfam" id="PF11294">
    <property type="entry name" value="DUF3095"/>
    <property type="match status" value="1"/>
</dbReference>
<evidence type="ECO:0000313" key="1">
    <source>
        <dbReference type="EMBL" id="MFC0515211.1"/>
    </source>
</evidence>
<proteinExistence type="predicted"/>
<keyword evidence="2" id="KW-1185">Reference proteome</keyword>
<dbReference type="RefSeq" id="WP_377023049.1">
    <property type="nucleotide sequence ID" value="NZ_JBHLTS010000022.1"/>
</dbReference>
<dbReference type="Proteomes" id="UP001589828">
    <property type="component" value="Unassembled WGS sequence"/>
</dbReference>
<dbReference type="InterPro" id="IPR021445">
    <property type="entry name" value="DUF3095"/>
</dbReference>
<organism evidence="1 2">
    <name type="scientific">Mucilaginibacter angelicae</name>
    <dbReference type="NCBI Taxonomy" id="869718"/>
    <lineage>
        <taxon>Bacteria</taxon>
        <taxon>Pseudomonadati</taxon>
        <taxon>Bacteroidota</taxon>
        <taxon>Sphingobacteriia</taxon>
        <taxon>Sphingobacteriales</taxon>
        <taxon>Sphingobacteriaceae</taxon>
        <taxon>Mucilaginibacter</taxon>
    </lineage>
</organism>
<protein>
    <submittedName>
        <fullName evidence="1">DUF3095 domain-containing protein</fullName>
    </submittedName>
</protein>
<accession>A0ABV6L6W5</accession>
<name>A0ABV6L6W5_9SPHI</name>
<sequence>MPAINQNFYSDLRVNTIPLAELFIKDELFNNVPADWHIIITDIKGSTLAVTSGQHENVNFVATGSIVSVLNIAFKHNITVPFFFGGDGATFIVPRPIVDTVMQALALYKENTRKNFDFELRTGIVPVKQVYDEGYKLCISKYCTSGNFTIPVVLGNGLSYAEKVIKGREGESLDYMAQEEELDLTGMQCRWDKIPPPKNTEEVVSLLVVAREENKQAEVFKKVICYIDEIYGDSEKRQPISVPKLKLKSTFDRLGREMKVKLGRIKVMELLKEWVVMLYVYVYFNTKEGKHYLNRLVEMSDTLVIDGKINTVISGTSAQRKKLQEVLTKLENDGELYFGFHVSRESVMSCYVRDLEDGHIHFVDGSEGGYTKAAGFIKKKLAGM</sequence>
<dbReference type="EMBL" id="JBHLTS010000022">
    <property type="protein sequence ID" value="MFC0515211.1"/>
    <property type="molecule type" value="Genomic_DNA"/>
</dbReference>
<evidence type="ECO:0000313" key="2">
    <source>
        <dbReference type="Proteomes" id="UP001589828"/>
    </source>
</evidence>
<comment type="caution">
    <text evidence="1">The sequence shown here is derived from an EMBL/GenBank/DDBJ whole genome shotgun (WGS) entry which is preliminary data.</text>
</comment>
<gene>
    <name evidence="1" type="ORF">ACFFGT_13415</name>
</gene>